<dbReference type="InterPro" id="IPR018392">
    <property type="entry name" value="LysM"/>
</dbReference>
<dbReference type="GO" id="GO:0008932">
    <property type="term" value="F:lytic endotransglycosylase activity"/>
    <property type="evidence" value="ECO:0007669"/>
    <property type="project" value="TreeGrafter"/>
</dbReference>
<feature type="domain" description="LysM" evidence="3">
    <location>
        <begin position="29"/>
        <end position="72"/>
    </location>
</feature>
<feature type="domain" description="LysM" evidence="3">
    <location>
        <begin position="332"/>
        <end position="375"/>
    </location>
</feature>
<proteinExistence type="predicted"/>
<dbReference type="SMART" id="SM00257">
    <property type="entry name" value="LysM"/>
    <property type="match status" value="7"/>
</dbReference>
<keyword evidence="5" id="KW-1185">Reference proteome</keyword>
<keyword evidence="2" id="KW-0732">Signal</keyword>
<dbReference type="Proteomes" id="UP000198833">
    <property type="component" value="Unassembled WGS sequence"/>
</dbReference>
<dbReference type="RefSeq" id="WP_092572333.1">
    <property type="nucleotide sequence ID" value="NZ_FOEN01000009.1"/>
</dbReference>
<feature type="domain" description="LysM" evidence="3">
    <location>
        <begin position="91"/>
        <end position="134"/>
    </location>
</feature>
<feature type="compositionally biased region" description="Low complexity" evidence="1">
    <location>
        <begin position="273"/>
        <end position="291"/>
    </location>
</feature>
<evidence type="ECO:0000256" key="1">
    <source>
        <dbReference type="SAM" id="MobiDB-lite"/>
    </source>
</evidence>
<dbReference type="EMBL" id="FOEN01000009">
    <property type="protein sequence ID" value="SEQ35769.1"/>
    <property type="molecule type" value="Genomic_DNA"/>
</dbReference>
<protein>
    <submittedName>
        <fullName evidence="4">LysM domain-containing protein</fullName>
    </submittedName>
</protein>
<feature type="signal peptide" evidence="2">
    <location>
        <begin position="1"/>
        <end position="27"/>
    </location>
</feature>
<feature type="domain" description="LysM" evidence="3">
    <location>
        <begin position="383"/>
        <end position="426"/>
    </location>
</feature>
<organism evidence="4 5">
    <name type="scientific">Ignavigranum ruoffiae</name>
    <dbReference type="NCBI Taxonomy" id="89093"/>
    <lineage>
        <taxon>Bacteria</taxon>
        <taxon>Bacillati</taxon>
        <taxon>Bacillota</taxon>
        <taxon>Bacilli</taxon>
        <taxon>Lactobacillales</taxon>
        <taxon>Aerococcaceae</taxon>
        <taxon>Ignavigranum</taxon>
    </lineage>
</organism>
<evidence type="ECO:0000259" key="3">
    <source>
        <dbReference type="PROSITE" id="PS51782"/>
    </source>
</evidence>
<sequence length="517" mass="55351">MKKNLKHLMVGLLASTMALGTVQSIHAQATYTVKSGEWLLKIANDHGVSLADLQAWNGLTSDWLDEGQVLYIENPGSASESSSATPVISGSTYVVQPGDTLYTIAIATGTTVDALMANNGLSSSWLNVGDVLYLTAGGGQASQPAPITSTPSASGYHVVQPGDTLSYIAIANGTTVENIMAINGLTSTWLNVGDKLALTGSGASSVDSGITYTDDWSGYHTVQAGETLWDIANAYGTTYEALMAANGLSSSYLNVGDQIAVPGYIETVVANDSAAESSQPSTSPASSTSNSNKKDKEKENDKEKDTEQDLRELSKEELEKLYKELPEAARPRKHKVAEGESLESIAQTYNFSVNSIKEWNELSDDQVPVGEEIYVSNPRYIPEVYEVAAGDSLDSIASQFEISTQDIDEWNKLNGAAAKEGDKLVVSDPTPRQHKVQPKESLEAIAKKYGISKEQLIQWNNLPETVQFFNGTLAVVDPEGVEFDQEAANTDEQSSADNGQTEASQESSEEETTVSES</sequence>
<feature type="compositionally biased region" description="Acidic residues" evidence="1">
    <location>
        <begin position="507"/>
        <end position="517"/>
    </location>
</feature>
<dbReference type="Gene3D" id="3.10.350.10">
    <property type="entry name" value="LysM domain"/>
    <property type="match status" value="7"/>
</dbReference>
<dbReference type="OrthoDB" id="9769314at2"/>
<dbReference type="PANTHER" id="PTHR33734">
    <property type="entry name" value="LYSM DOMAIN-CONTAINING GPI-ANCHORED PROTEIN 2"/>
    <property type="match status" value="1"/>
</dbReference>
<gene>
    <name evidence="4" type="ORF">SAMN04488558_10912</name>
</gene>
<dbReference type="PROSITE" id="PS51782">
    <property type="entry name" value="LYSM"/>
    <property type="match status" value="7"/>
</dbReference>
<reference evidence="4 5" key="1">
    <citation type="submission" date="2016-10" db="EMBL/GenBank/DDBJ databases">
        <authorList>
            <person name="de Groot N.N."/>
        </authorList>
    </citation>
    <scope>NUCLEOTIDE SEQUENCE [LARGE SCALE GENOMIC DNA]</scope>
    <source>
        <strain evidence="4 5">DSM 15695</strain>
    </source>
</reference>
<accession>A0A1H9FCX7</accession>
<dbReference type="AlphaFoldDB" id="A0A1H9FCX7"/>
<evidence type="ECO:0000313" key="5">
    <source>
        <dbReference type="Proteomes" id="UP000198833"/>
    </source>
</evidence>
<dbReference type="InterPro" id="IPR036779">
    <property type="entry name" value="LysM_dom_sf"/>
</dbReference>
<feature type="region of interest" description="Disordered" evidence="1">
    <location>
        <begin position="480"/>
        <end position="517"/>
    </location>
</feature>
<feature type="domain" description="LysM" evidence="3">
    <location>
        <begin position="218"/>
        <end position="261"/>
    </location>
</feature>
<dbReference type="PANTHER" id="PTHR33734:SF22">
    <property type="entry name" value="MEMBRANE-BOUND LYTIC MUREIN TRANSGLYCOSYLASE D"/>
    <property type="match status" value="1"/>
</dbReference>
<name>A0A1H9FCX7_9LACT</name>
<feature type="compositionally biased region" description="Polar residues" evidence="1">
    <location>
        <begin position="487"/>
        <end position="500"/>
    </location>
</feature>
<evidence type="ECO:0000256" key="2">
    <source>
        <dbReference type="SAM" id="SignalP"/>
    </source>
</evidence>
<dbReference type="Pfam" id="PF01476">
    <property type="entry name" value="LysM"/>
    <property type="match status" value="7"/>
</dbReference>
<dbReference type="SUPFAM" id="SSF54106">
    <property type="entry name" value="LysM domain"/>
    <property type="match status" value="7"/>
</dbReference>
<feature type="compositionally biased region" description="Basic and acidic residues" evidence="1">
    <location>
        <begin position="292"/>
        <end position="315"/>
    </location>
</feature>
<dbReference type="CDD" id="cd00118">
    <property type="entry name" value="LysM"/>
    <property type="match status" value="7"/>
</dbReference>
<feature type="domain" description="LysM" evidence="3">
    <location>
        <begin position="432"/>
        <end position="476"/>
    </location>
</feature>
<feature type="chain" id="PRO_5038729908" evidence="2">
    <location>
        <begin position="28"/>
        <end position="517"/>
    </location>
</feature>
<dbReference type="STRING" id="89093.SAMN04488558_10912"/>
<evidence type="ECO:0000313" key="4">
    <source>
        <dbReference type="EMBL" id="SEQ35769.1"/>
    </source>
</evidence>
<feature type="domain" description="LysM" evidence="3">
    <location>
        <begin position="155"/>
        <end position="198"/>
    </location>
</feature>
<feature type="region of interest" description="Disordered" evidence="1">
    <location>
        <begin position="272"/>
        <end position="315"/>
    </location>
</feature>